<proteinExistence type="predicted"/>
<organism evidence="2 3">
    <name type="scientific">Paraglomus brasilianum</name>
    <dbReference type="NCBI Taxonomy" id="144538"/>
    <lineage>
        <taxon>Eukaryota</taxon>
        <taxon>Fungi</taxon>
        <taxon>Fungi incertae sedis</taxon>
        <taxon>Mucoromycota</taxon>
        <taxon>Glomeromycotina</taxon>
        <taxon>Glomeromycetes</taxon>
        <taxon>Paraglomerales</taxon>
        <taxon>Paraglomeraceae</taxon>
        <taxon>Paraglomus</taxon>
    </lineage>
</organism>
<gene>
    <name evidence="2" type="ORF">PBRASI_LOCUS9459</name>
</gene>
<feature type="region of interest" description="Disordered" evidence="1">
    <location>
        <begin position="65"/>
        <end position="107"/>
    </location>
</feature>
<evidence type="ECO:0000256" key="1">
    <source>
        <dbReference type="SAM" id="MobiDB-lite"/>
    </source>
</evidence>
<protein>
    <submittedName>
        <fullName evidence="2">968_t:CDS:1</fullName>
    </submittedName>
</protein>
<reference evidence="2" key="1">
    <citation type="submission" date="2021-06" db="EMBL/GenBank/DDBJ databases">
        <authorList>
            <person name="Kallberg Y."/>
            <person name="Tangrot J."/>
            <person name="Rosling A."/>
        </authorList>
    </citation>
    <scope>NUCLEOTIDE SEQUENCE</scope>
    <source>
        <strain evidence="2">BR232B</strain>
    </source>
</reference>
<dbReference type="EMBL" id="CAJVPI010002075">
    <property type="protein sequence ID" value="CAG8635026.1"/>
    <property type="molecule type" value="Genomic_DNA"/>
</dbReference>
<name>A0A9N9DGT8_9GLOM</name>
<evidence type="ECO:0000313" key="3">
    <source>
        <dbReference type="Proteomes" id="UP000789739"/>
    </source>
</evidence>
<dbReference type="AlphaFoldDB" id="A0A9N9DGT8"/>
<dbReference type="Proteomes" id="UP000789739">
    <property type="component" value="Unassembled WGS sequence"/>
</dbReference>
<evidence type="ECO:0000313" key="2">
    <source>
        <dbReference type="EMBL" id="CAG8635026.1"/>
    </source>
</evidence>
<dbReference type="OrthoDB" id="2439588at2759"/>
<keyword evidence="3" id="KW-1185">Reference proteome</keyword>
<comment type="caution">
    <text evidence="2">The sequence shown here is derived from an EMBL/GenBank/DDBJ whole genome shotgun (WGS) entry which is preliminary data.</text>
</comment>
<accession>A0A9N9DGT8</accession>
<sequence length="438" mass="49026">MFTFLIKKDEKDSTCVDVFWSSIKEKLCENQIKSVETNYDLTIATEVTGQMTMYVKSTTGRIAKRCSDSVEQNPSKRLAKDSTSEPIEDTTNNPFLSSDKDEVHDSNATTTQTLDPALQHYAGVVQRWKMLRDDNSAAHTDPFWWGVLDLRKENVAPCPDLPRAETFLSADIVQEVREMAHSIFKEERARISPSAAALLDALAISEVGSLRMLGKEVIARGLGGLCLLLAKGDQLNDKEDSSVDGDNAMEDLLKKVKMDDDETGYIARCLMDVDIWVRVYGGSSLSERTIDMHLIGPCARTPGSMFIYGENHSNADREEKMSRPNGARSGKPCDFIFMVEGGVGENTGPKFRDHHDKAKSNFVDIIKVARAQHIQLQTELVQQSGFNPLPPILSKALDVIPISFFQIIGMHIRFYMLLKVNGDIFAFWEWASEDLTLM</sequence>